<dbReference type="Proteomes" id="UP000485058">
    <property type="component" value="Unassembled WGS sequence"/>
</dbReference>
<dbReference type="Pfam" id="PF00839">
    <property type="entry name" value="Cys_rich_FGFR"/>
    <property type="match status" value="8"/>
</dbReference>
<dbReference type="GO" id="GO:0000139">
    <property type="term" value="C:Golgi membrane"/>
    <property type="evidence" value="ECO:0007669"/>
    <property type="project" value="InterPro"/>
</dbReference>
<evidence type="ECO:0000256" key="7">
    <source>
        <dbReference type="ARBA" id="ARBA00023180"/>
    </source>
</evidence>
<dbReference type="PANTHER" id="PTHR11884">
    <property type="entry name" value="SELECTIN LIGAND RELATED"/>
    <property type="match status" value="1"/>
</dbReference>
<evidence type="ECO:0000256" key="2">
    <source>
        <dbReference type="ARBA" id="ARBA00022692"/>
    </source>
</evidence>
<evidence type="ECO:0000256" key="6">
    <source>
        <dbReference type="ARBA" id="ARBA00023136"/>
    </source>
</evidence>
<dbReference type="EMBL" id="BLLF01000284">
    <property type="protein sequence ID" value="GFH10065.1"/>
    <property type="molecule type" value="Genomic_DNA"/>
</dbReference>
<keyword evidence="2" id="KW-0812">Transmembrane</keyword>
<dbReference type="AlphaFoldDB" id="A0A699YL69"/>
<organism evidence="8 9">
    <name type="scientific">Haematococcus lacustris</name>
    <name type="common">Green alga</name>
    <name type="synonym">Haematococcus pluvialis</name>
    <dbReference type="NCBI Taxonomy" id="44745"/>
    <lineage>
        <taxon>Eukaryota</taxon>
        <taxon>Viridiplantae</taxon>
        <taxon>Chlorophyta</taxon>
        <taxon>core chlorophytes</taxon>
        <taxon>Chlorophyceae</taxon>
        <taxon>CS clade</taxon>
        <taxon>Chlamydomonadales</taxon>
        <taxon>Haematococcaceae</taxon>
        <taxon>Haematococcus</taxon>
    </lineage>
</organism>
<keyword evidence="3" id="KW-0732">Signal</keyword>
<comment type="caution">
    <text evidence="8">The sequence shown here is derived from an EMBL/GenBank/DDBJ whole genome shotgun (WGS) entry which is preliminary data.</text>
</comment>
<sequence>MSHHAARACKVDAEQHCNITWFFGFRAGQVITCLSWDQLRNQPCDGPGPFVTSISLAGHEGPSSTGMQAPGLCHPKGCGRRLPGRRCSRDHQLQLHWPCEEQLFRQEMENADDIRLSVRLYQTCLKAKKRFCADVEPGAARVKDCLEQHRNEAGFDPACKAEVDDMIAHRVRDLKLDNRLRKSCELDIMTTCSAPDMHQDELDEASVVNCLQDFIHDIQAWPCLRHPWGATGKSRGGAAAGIGAAWLQGRGADWTAREGAGVLRSGCQEPPPCGNSSSSHSSYSKPLKALNVGSAGRWAHGIGVACRLVLKYQELAAEDIRFNSPLATACSKDRQAYCANVPPGSARVIRCLMKARGRLSAHCKAVLFDEEVRFSSNIDFQYPMKKACTAEMARFCKDVAHGDAQMIRCLQQNKHQQGFSKACREEVQLYEQEATSDYRLNARLATACVKDISQLCPGQCQAQDGERGSLTSPACQQEVLYFAKMEVSDYRNDVILALACRADVDRLCGEVEPGEGRVHQCLRAHRNQLSEDCRKEELLLEELEAESVELQPGLMKVCKDERSMFCQSVVPGGARMFSQANWRLDPPLRKACRAAVHERCQEQDKQQQENGTVYLCLAHAYSDLDEGCQKPRATLTAACDVDVQQHCLADRPNMARTPGAVGTCLAMLLDTMNSGKVVDPQAASPGATRRPVPQLSDSCLLLVDIAEPPDMKKAFETSLSVVLLQSQLKAMEGATGWAMLNRDRHGQVRSISLTGWTAGAGVAEEGSRQGRGGTWPARVFMRTLIQPRGCLLQVLAPSLYRSVPT</sequence>
<reference evidence="8 9" key="1">
    <citation type="submission" date="2020-02" db="EMBL/GenBank/DDBJ databases">
        <title>Draft genome sequence of Haematococcus lacustris strain NIES-144.</title>
        <authorList>
            <person name="Morimoto D."/>
            <person name="Nakagawa S."/>
            <person name="Yoshida T."/>
            <person name="Sawayama S."/>
        </authorList>
    </citation>
    <scope>NUCLEOTIDE SEQUENCE [LARGE SCALE GENOMIC DNA]</scope>
    <source>
        <strain evidence="8 9">NIES-144</strain>
    </source>
</reference>
<evidence type="ECO:0000313" key="8">
    <source>
        <dbReference type="EMBL" id="GFH10065.1"/>
    </source>
</evidence>
<gene>
    <name evidence="8" type="ORF">HaLaN_05313</name>
</gene>
<proteinExistence type="predicted"/>
<evidence type="ECO:0008006" key="10">
    <source>
        <dbReference type="Google" id="ProtNLM"/>
    </source>
</evidence>
<evidence type="ECO:0000256" key="5">
    <source>
        <dbReference type="ARBA" id="ARBA00022989"/>
    </source>
</evidence>
<evidence type="ECO:0000256" key="4">
    <source>
        <dbReference type="ARBA" id="ARBA00022737"/>
    </source>
</evidence>
<keyword evidence="4" id="KW-0677">Repeat</keyword>
<comment type="subcellular location">
    <subcellularLocation>
        <location evidence="1">Membrane</location>
        <topology evidence="1">Single-pass type I membrane protein</topology>
    </subcellularLocation>
</comment>
<keyword evidence="7" id="KW-0325">Glycoprotein</keyword>
<dbReference type="InterPro" id="IPR039728">
    <property type="entry name" value="GLG1"/>
</dbReference>
<evidence type="ECO:0000313" key="9">
    <source>
        <dbReference type="Proteomes" id="UP000485058"/>
    </source>
</evidence>
<protein>
    <recommendedName>
        <fullName evidence="10">Golgi apparatus protein 1</fullName>
    </recommendedName>
</protein>
<dbReference type="InterPro" id="IPR001893">
    <property type="entry name" value="Cys-rich_GLG1_repeat"/>
</dbReference>
<accession>A0A699YL69</accession>
<evidence type="ECO:0000256" key="1">
    <source>
        <dbReference type="ARBA" id="ARBA00004479"/>
    </source>
</evidence>
<evidence type="ECO:0000256" key="3">
    <source>
        <dbReference type="ARBA" id="ARBA00022729"/>
    </source>
</evidence>
<dbReference type="InterPro" id="IPR017873">
    <property type="entry name" value="Cys-rich_GLG1_repeat_euk"/>
</dbReference>
<dbReference type="PROSITE" id="PS51289">
    <property type="entry name" value="GLG1_C_RICH"/>
    <property type="match status" value="1"/>
</dbReference>
<keyword evidence="6" id="KW-0472">Membrane</keyword>
<keyword evidence="9" id="KW-1185">Reference proteome</keyword>
<name>A0A699YL69_HAELA</name>
<keyword evidence="5" id="KW-1133">Transmembrane helix</keyword>
<dbReference type="PANTHER" id="PTHR11884:SF1">
    <property type="entry name" value="GOLGI APPARATUS PROTEIN 1"/>
    <property type="match status" value="1"/>
</dbReference>